<proteinExistence type="predicted"/>
<dbReference type="Proteomes" id="UP000197138">
    <property type="component" value="Unassembled WGS sequence"/>
</dbReference>
<dbReference type="EMBL" id="MTKT01001932">
    <property type="protein sequence ID" value="OWM83498.1"/>
    <property type="molecule type" value="Genomic_DNA"/>
</dbReference>
<accession>A0A218XFD1</accession>
<dbReference type="AlphaFoldDB" id="A0A218XFD1"/>
<reference evidence="3" key="1">
    <citation type="journal article" date="2017" name="Plant J.">
        <title>The pomegranate (Punica granatum L.) genome and the genomics of punicalagin biosynthesis.</title>
        <authorList>
            <person name="Qin G."/>
            <person name="Xu C."/>
            <person name="Ming R."/>
            <person name="Tang H."/>
            <person name="Guyot R."/>
            <person name="Kramer E.M."/>
            <person name="Hu Y."/>
            <person name="Yi X."/>
            <person name="Qi Y."/>
            <person name="Xu X."/>
            <person name="Gao Z."/>
            <person name="Pan H."/>
            <person name="Jian J."/>
            <person name="Tian Y."/>
            <person name="Yue Z."/>
            <person name="Xu Y."/>
        </authorList>
    </citation>
    <scope>NUCLEOTIDE SEQUENCE [LARGE SCALE GENOMIC DNA]</scope>
    <source>
        <strain evidence="3">cv. Dabenzi</strain>
    </source>
</reference>
<evidence type="ECO:0000313" key="3">
    <source>
        <dbReference type="Proteomes" id="UP000197138"/>
    </source>
</evidence>
<feature type="region of interest" description="Disordered" evidence="1">
    <location>
        <begin position="15"/>
        <end position="79"/>
    </location>
</feature>
<comment type="caution">
    <text evidence="2">The sequence shown here is derived from an EMBL/GenBank/DDBJ whole genome shotgun (WGS) entry which is preliminary data.</text>
</comment>
<gene>
    <name evidence="2" type="ORF">CDL15_Pgr012979</name>
</gene>
<feature type="compositionally biased region" description="Polar residues" evidence="1">
    <location>
        <begin position="70"/>
        <end position="79"/>
    </location>
</feature>
<evidence type="ECO:0000313" key="2">
    <source>
        <dbReference type="EMBL" id="OWM83498.1"/>
    </source>
</evidence>
<evidence type="ECO:0000256" key="1">
    <source>
        <dbReference type="SAM" id="MobiDB-lite"/>
    </source>
</evidence>
<sequence length="79" mass="8728">MPLLLPHATCLTEEEEVYNHRRGGGDHTTSPTTEQRGEVGGGTLQSPGRCQHRLCHRSESGDVRDDQGLLQFSSGRNRD</sequence>
<organism evidence="2 3">
    <name type="scientific">Punica granatum</name>
    <name type="common">Pomegranate</name>
    <dbReference type="NCBI Taxonomy" id="22663"/>
    <lineage>
        <taxon>Eukaryota</taxon>
        <taxon>Viridiplantae</taxon>
        <taxon>Streptophyta</taxon>
        <taxon>Embryophyta</taxon>
        <taxon>Tracheophyta</taxon>
        <taxon>Spermatophyta</taxon>
        <taxon>Magnoliopsida</taxon>
        <taxon>eudicotyledons</taxon>
        <taxon>Gunneridae</taxon>
        <taxon>Pentapetalae</taxon>
        <taxon>rosids</taxon>
        <taxon>malvids</taxon>
        <taxon>Myrtales</taxon>
        <taxon>Lythraceae</taxon>
        <taxon>Punica</taxon>
    </lineage>
</organism>
<protein>
    <submittedName>
        <fullName evidence="2">Uncharacterized protein</fullName>
    </submittedName>
</protein>
<name>A0A218XFD1_PUNGR</name>
<feature type="compositionally biased region" description="Basic and acidic residues" evidence="1">
    <location>
        <begin position="56"/>
        <end position="67"/>
    </location>
</feature>